<feature type="region of interest" description="Disordered" evidence="5">
    <location>
        <begin position="1321"/>
        <end position="1358"/>
    </location>
</feature>
<evidence type="ECO:0000256" key="2">
    <source>
        <dbReference type="ARBA" id="ARBA00022692"/>
    </source>
</evidence>
<dbReference type="Pfam" id="PF00498">
    <property type="entry name" value="FHA"/>
    <property type="match status" value="1"/>
</dbReference>
<feature type="region of interest" description="Disordered" evidence="5">
    <location>
        <begin position="1284"/>
        <end position="1308"/>
    </location>
</feature>
<feature type="compositionally biased region" description="Low complexity" evidence="5">
    <location>
        <begin position="1102"/>
        <end position="1129"/>
    </location>
</feature>
<dbReference type="PANTHER" id="PTHR46296:SF8">
    <property type="entry name" value="OS06G0297800 PROTEIN"/>
    <property type="match status" value="1"/>
</dbReference>
<dbReference type="PROSITE" id="PS50006">
    <property type="entry name" value="FHA_DOMAIN"/>
    <property type="match status" value="1"/>
</dbReference>
<dbReference type="FunFam" id="2.60.200.20:FF:000019">
    <property type="entry name" value="Nuclear inhibitor of protein phosphatase"/>
    <property type="match status" value="1"/>
</dbReference>
<evidence type="ECO:0000256" key="1">
    <source>
        <dbReference type="ARBA" id="ARBA00004167"/>
    </source>
</evidence>
<comment type="subcellular location">
    <subcellularLocation>
        <location evidence="1">Membrane</location>
        <topology evidence="1">Single-pass membrane protein</topology>
    </subcellularLocation>
</comment>
<evidence type="ECO:0000256" key="3">
    <source>
        <dbReference type="ARBA" id="ARBA00022989"/>
    </source>
</evidence>
<feature type="compositionally biased region" description="Low complexity" evidence="5">
    <location>
        <begin position="1466"/>
        <end position="1477"/>
    </location>
</feature>
<dbReference type="CDD" id="cd13219">
    <property type="entry name" value="PH-GRAM_C2-GRAM"/>
    <property type="match status" value="1"/>
</dbReference>
<evidence type="ECO:0000259" key="8">
    <source>
        <dbReference type="PROSITE" id="PS51778"/>
    </source>
</evidence>
<feature type="domain" description="C2" evidence="6">
    <location>
        <begin position="1"/>
        <end position="102"/>
    </location>
</feature>
<keyword evidence="3" id="KW-1133">Transmembrane helix</keyword>
<feature type="domain" description="C2" evidence="6">
    <location>
        <begin position="522"/>
        <end position="640"/>
    </location>
</feature>
<keyword evidence="10" id="KW-1185">Reference proteome</keyword>
<dbReference type="SMART" id="SM00240">
    <property type="entry name" value="FHA"/>
    <property type="match status" value="1"/>
</dbReference>
<sequence length="1507" mass="167219">MKLVVQVLGARDLPAMDLNGFSDPYVKVKLGKHKLRTKVVKKTLNPYWGEEFAFRVDDLNGELVFSVLDEDKYFNDDFVGCVRIPVSLVFDARNKSLETAWHPLHPKSKKSKNKDCGEILLALHFSSNNSFADLASEGGDMGIESPSRSLSCVSESASPVRVRPEETASFKDFKEEKLCSQKTFAGRIAQIFNKNPDLLSASSSRVDLSELSETAKPDVCESSSEDQSSSATFEELMKTILSRDQESETPTNLPGGVLLDQLYVTPPQDLNTLLFSTDSGFHKEVADVHGTTELDLGQWKLDTSTESVKRVVTYIKSATKLIKAVKGTEDQTYLKADGKVFAVLASVSTPDVPYGRTFKTELLYCITPGPELPSGEQSSRLVISWRMNFLQSTMMKGMIENGARQGLKDSFDHFATLLSQNVKPVDSKDLGSNKDQVLASLQAEPQSDWKLAVQYFANFSVISTLFIGLYMLVHIWLAQPSTIQGLEFVGLDLPDSIGEFIVCGVLVLQGERVLGLISRFMQARAQNGSDHGVKAQGDGWLLTVALIEGSNIAAVDTSGFSDPYVVFTCNGKTRTSSIKFQKCNPTWNEIFEFDAMDEPPSVLDVEVYDFDGPFDEATSLGHAEINFVKTNISDLADLWVPLQGKLAQACQSKLHLRIFLNNTRGGNVANHFLTKMEKEVGKKITVRSPQTNSAFQKLFGLPPEEFLINDFTCHLKRKMPLQGRLFLSARIIGFHANLFGHKTKFFFLWEDIEDIQVVPPTLSSMGSPIVVMTLRQGRGMDARHGAKTQDEEGRLKFHFQSFVSFNVANRTIMALWKARSLSPEQKVQIVEEESDVKIQAEESGSFLGLDDVSMSETNFFIELFGGGELDRRVMEKAGCLNYSYTPWESEKGDVCVRQIYYRFDKRVSQYRGEVTSTQQKSRLSDRNGWLVQEVSTLHAVPLGDYFNVWMTLNFAEFCLNNPFSHLTRHMAAWIELDWVICQLGDNEKVSLSFGLQRCGNNIFLQSPAPPKVGFCPALPFSPKRKPLRQSASAPFSWRLSVESLRLRRCGSCDSSSLFLPPSHPSFLFLRNFTLLLRILKILTIMYGRAGLDRFKKAQSLEPFSVNSNPNPNSPSKSTPKPFPSHSHQSPLPPHLPLPLAPPDTAPLVELGQTHQNHLTQLGSGQSTWRPPDWAIDPRPGVYSLEVLKDSQVLDRIALDRRRNIFGRQSQTCDFVLDHQSVSRQHAVVVPHKNGSIYVIDLGSAHGTFVANERVTKDTPVELEVGQSLRFAASTRTYVLRKNDAALFPRPPPPEEVNLPPPPDPSDEDAVVAYNTLLNRNGLTRPDVVPKSRKSSDSAGAKGDNQQPERPSKRIRKARVSFRDQVGGELVEVVGISDGVDVETEPGPVGVKEGSLVGKYESLVQITVIPKGKEQLYVKEGNSSQKGMTEKLQEVLNRVKTAPKGGIYDDLYGESFSGKVGSSWAYPSSVDSSSGRGSPSRDDGKALSVNHGTNSSHVDDDEDDLFGD</sequence>
<organism evidence="9 10">
    <name type="scientific">Malus baccata</name>
    <name type="common">Siberian crab apple</name>
    <name type="synonym">Pyrus baccata</name>
    <dbReference type="NCBI Taxonomy" id="106549"/>
    <lineage>
        <taxon>Eukaryota</taxon>
        <taxon>Viridiplantae</taxon>
        <taxon>Streptophyta</taxon>
        <taxon>Embryophyta</taxon>
        <taxon>Tracheophyta</taxon>
        <taxon>Spermatophyta</taxon>
        <taxon>Magnoliopsida</taxon>
        <taxon>eudicotyledons</taxon>
        <taxon>Gunneridae</taxon>
        <taxon>Pentapetalae</taxon>
        <taxon>rosids</taxon>
        <taxon>fabids</taxon>
        <taxon>Rosales</taxon>
        <taxon>Rosaceae</taxon>
        <taxon>Amygdaloideae</taxon>
        <taxon>Maleae</taxon>
        <taxon>Malus</taxon>
    </lineage>
</organism>
<dbReference type="STRING" id="106549.A0A540M116"/>
<evidence type="ECO:0000259" key="6">
    <source>
        <dbReference type="PROSITE" id="PS50004"/>
    </source>
</evidence>
<dbReference type="SMART" id="SM00239">
    <property type="entry name" value="C2"/>
    <property type="match status" value="2"/>
</dbReference>
<evidence type="ECO:0000313" key="9">
    <source>
        <dbReference type="EMBL" id="TQD92239.1"/>
    </source>
</evidence>
<dbReference type="Pfam" id="PF16016">
    <property type="entry name" value="VASt"/>
    <property type="match status" value="2"/>
</dbReference>
<evidence type="ECO:0008006" key="11">
    <source>
        <dbReference type="Google" id="ProtNLM"/>
    </source>
</evidence>
<gene>
    <name evidence="9" type="ORF">C1H46_022209</name>
</gene>
<feature type="compositionally biased region" description="Acidic residues" evidence="5">
    <location>
        <begin position="1498"/>
        <end position="1507"/>
    </location>
</feature>
<dbReference type="Proteomes" id="UP000315295">
    <property type="component" value="Unassembled WGS sequence"/>
</dbReference>
<dbReference type="SMART" id="SM00568">
    <property type="entry name" value="GRAM"/>
    <property type="match status" value="1"/>
</dbReference>
<proteinExistence type="predicted"/>
<dbReference type="PANTHER" id="PTHR46296">
    <property type="entry name" value="BNAA05G37250D PROTEIN"/>
    <property type="match status" value="1"/>
</dbReference>
<dbReference type="InterPro" id="IPR035892">
    <property type="entry name" value="C2_domain_sf"/>
</dbReference>
<comment type="caution">
    <text evidence="9">The sequence shown here is derived from an EMBL/GenBank/DDBJ whole genome shotgun (WGS) entry which is preliminary data.</text>
</comment>
<protein>
    <recommendedName>
        <fullName evidence="11">C2 and GRAM domain-containing protein</fullName>
    </recommendedName>
</protein>
<feature type="compositionally biased region" description="Pro residues" evidence="5">
    <location>
        <begin position="1288"/>
        <end position="1303"/>
    </location>
</feature>
<feature type="compositionally biased region" description="Pro residues" evidence="5">
    <location>
        <begin position="1130"/>
        <end position="1144"/>
    </location>
</feature>
<evidence type="ECO:0000256" key="4">
    <source>
        <dbReference type="ARBA" id="ARBA00023136"/>
    </source>
</evidence>
<evidence type="ECO:0000313" key="10">
    <source>
        <dbReference type="Proteomes" id="UP000315295"/>
    </source>
</evidence>
<feature type="domain" description="VASt" evidence="8">
    <location>
        <begin position="254"/>
        <end position="426"/>
    </location>
</feature>
<feature type="domain" description="FHA" evidence="7">
    <location>
        <begin position="1203"/>
        <end position="1254"/>
    </location>
</feature>
<feature type="compositionally biased region" description="Low complexity" evidence="5">
    <location>
        <begin position="221"/>
        <end position="230"/>
    </location>
</feature>
<dbReference type="InterPro" id="IPR008984">
    <property type="entry name" value="SMAD_FHA_dom_sf"/>
</dbReference>
<dbReference type="EMBL" id="VIEB01000397">
    <property type="protein sequence ID" value="TQD92239.1"/>
    <property type="molecule type" value="Genomic_DNA"/>
</dbReference>
<evidence type="ECO:0000256" key="5">
    <source>
        <dbReference type="SAM" id="MobiDB-lite"/>
    </source>
</evidence>
<dbReference type="Gene3D" id="2.60.40.150">
    <property type="entry name" value="C2 domain"/>
    <property type="match status" value="2"/>
</dbReference>
<dbReference type="InterPro" id="IPR044511">
    <property type="entry name" value="At1g03370/At5g50170-like"/>
</dbReference>
<feature type="domain" description="VASt" evidence="8">
    <location>
        <begin position="843"/>
        <end position="999"/>
    </location>
</feature>
<dbReference type="SUPFAM" id="SSF49879">
    <property type="entry name" value="SMAD/FHA domain"/>
    <property type="match status" value="1"/>
</dbReference>
<dbReference type="PROSITE" id="PS50004">
    <property type="entry name" value="C2"/>
    <property type="match status" value="2"/>
</dbReference>
<dbReference type="InterPro" id="IPR011993">
    <property type="entry name" value="PH-like_dom_sf"/>
</dbReference>
<accession>A0A540M116</accession>
<feature type="region of interest" description="Disordered" evidence="5">
    <location>
        <begin position="1102"/>
        <end position="1147"/>
    </location>
</feature>
<dbReference type="Pfam" id="PF02893">
    <property type="entry name" value="GRAM"/>
    <property type="match status" value="1"/>
</dbReference>
<dbReference type="SUPFAM" id="SSF49562">
    <property type="entry name" value="C2 domain (Calcium/lipid-binding domain, CaLB)"/>
    <property type="match status" value="2"/>
</dbReference>
<reference evidence="9 10" key="1">
    <citation type="journal article" date="2019" name="G3 (Bethesda)">
        <title>Sequencing of a Wild Apple (Malus baccata) Genome Unravels the Differences Between Cultivated and Wild Apple Species Regarding Disease Resistance and Cold Tolerance.</title>
        <authorList>
            <person name="Chen X."/>
        </authorList>
    </citation>
    <scope>NUCLEOTIDE SEQUENCE [LARGE SCALE GENOMIC DNA]</scope>
    <source>
        <strain evidence="10">cv. Shandingzi</strain>
        <tissue evidence="9">Leaves</tissue>
    </source>
</reference>
<dbReference type="GO" id="GO:0016020">
    <property type="term" value="C:membrane"/>
    <property type="evidence" value="ECO:0007669"/>
    <property type="project" value="UniProtKB-SubCell"/>
</dbReference>
<keyword evidence="4" id="KW-0472">Membrane</keyword>
<dbReference type="PROSITE" id="PS51778">
    <property type="entry name" value="VAST"/>
    <property type="match status" value="2"/>
</dbReference>
<dbReference type="InterPro" id="IPR004182">
    <property type="entry name" value="GRAM"/>
</dbReference>
<name>A0A540M116_MALBA</name>
<dbReference type="InterPro" id="IPR000008">
    <property type="entry name" value="C2_dom"/>
</dbReference>
<keyword evidence="2" id="KW-0812">Transmembrane</keyword>
<dbReference type="InterPro" id="IPR031968">
    <property type="entry name" value="VASt"/>
</dbReference>
<dbReference type="InterPro" id="IPR000253">
    <property type="entry name" value="FHA_dom"/>
</dbReference>
<dbReference type="CDD" id="cd22674">
    <property type="entry name" value="FHA_PPP1R8"/>
    <property type="match status" value="1"/>
</dbReference>
<dbReference type="PRINTS" id="PR00360">
    <property type="entry name" value="C2DOMAIN"/>
</dbReference>
<feature type="region of interest" description="Disordered" evidence="5">
    <location>
        <begin position="212"/>
        <end position="231"/>
    </location>
</feature>
<evidence type="ECO:0000259" key="7">
    <source>
        <dbReference type="PROSITE" id="PS50006"/>
    </source>
</evidence>
<dbReference type="Pfam" id="PF00168">
    <property type="entry name" value="C2"/>
    <property type="match status" value="2"/>
</dbReference>
<dbReference type="Gene3D" id="2.30.29.30">
    <property type="entry name" value="Pleckstrin-homology domain (PH domain)/Phosphotyrosine-binding domain (PTB)"/>
    <property type="match status" value="1"/>
</dbReference>
<dbReference type="Gene3D" id="2.60.200.20">
    <property type="match status" value="1"/>
</dbReference>
<feature type="region of interest" description="Disordered" evidence="5">
    <location>
        <begin position="1461"/>
        <end position="1507"/>
    </location>
</feature>
<dbReference type="CDD" id="cd00030">
    <property type="entry name" value="C2"/>
    <property type="match status" value="2"/>
</dbReference>